<name>A0A9D1LS31_9FIRM</name>
<evidence type="ECO:0000259" key="5">
    <source>
        <dbReference type="Pfam" id="PF00496"/>
    </source>
</evidence>
<dbReference type="EMBL" id="DVNK01000043">
    <property type="protein sequence ID" value="HIU47035.1"/>
    <property type="molecule type" value="Genomic_DNA"/>
</dbReference>
<evidence type="ECO:0000256" key="3">
    <source>
        <dbReference type="ARBA" id="ARBA00022729"/>
    </source>
</evidence>
<dbReference type="PANTHER" id="PTHR30290:SF9">
    <property type="entry name" value="OLIGOPEPTIDE-BINDING PROTEIN APPA"/>
    <property type="match status" value="1"/>
</dbReference>
<protein>
    <submittedName>
        <fullName evidence="6">Peptide ABC transporter substrate-binding protein</fullName>
    </submittedName>
</protein>
<evidence type="ECO:0000256" key="1">
    <source>
        <dbReference type="ARBA" id="ARBA00005695"/>
    </source>
</evidence>
<dbReference type="InterPro" id="IPR039424">
    <property type="entry name" value="SBP_5"/>
</dbReference>
<evidence type="ECO:0000256" key="4">
    <source>
        <dbReference type="SAM" id="SignalP"/>
    </source>
</evidence>
<dbReference type="CDD" id="cd08513">
    <property type="entry name" value="PBP2_thermophilic_Hb8_like"/>
    <property type="match status" value="1"/>
</dbReference>
<sequence>MKRIMLMALCALMVCTLVCAGAGAEEWTASFIAAMVTDTSTLFNPLSATNRDVISADMLVYESLIELDDTGKPTTCLSTSWTAEDGGWTWYFSIREGVLFHNGAELTAADVVATLNYILTNNCGVWAQPLSAMVESCEATDEYTLKVTARTPSYGLLYAMTFPVVPASELSLALPSGTGPYRVVQASAGSLMRLERNDNWWKRAPTLDTIEIRNFANFDSALGQLDIKAVDAVATRSTAAARFRGVNAYSVTDYVTRQLECLVPNLDSDSPVSDLNVRKAIMQALDKQALIDNVYLAMATQADACVAPGNWLYEPLAEVYDTDEEGARAYLAAAGWTDVDEDDILEKQRANESYAQLDIKLITYEEPDFPARQDAATLIAEQLSAVGFNVSIEVMEQQELLDAIDKGDYDLALVGYYLSMVPDYTFMLGSDGDSNLNGYSSEAMDDALSEAMTSVAEGDFQSAINRVQTIVAQDLPVLSLYFRGGSLVSHMDMSGLEGLSELNTYNGLEYWQGPTLE</sequence>
<evidence type="ECO:0000256" key="2">
    <source>
        <dbReference type="ARBA" id="ARBA00022448"/>
    </source>
</evidence>
<dbReference type="PIRSF" id="PIRSF002741">
    <property type="entry name" value="MppA"/>
    <property type="match status" value="1"/>
</dbReference>
<comment type="caution">
    <text evidence="6">The sequence shown here is derived from an EMBL/GenBank/DDBJ whole genome shotgun (WGS) entry which is preliminary data.</text>
</comment>
<gene>
    <name evidence="6" type="ORF">IAC59_07220</name>
</gene>
<reference evidence="6" key="1">
    <citation type="submission" date="2020-10" db="EMBL/GenBank/DDBJ databases">
        <authorList>
            <person name="Gilroy R."/>
        </authorList>
    </citation>
    <scope>NUCLEOTIDE SEQUENCE</scope>
    <source>
        <strain evidence="6">ChiSxjej2B14-8506</strain>
    </source>
</reference>
<dbReference type="InterPro" id="IPR000914">
    <property type="entry name" value="SBP_5_dom"/>
</dbReference>
<evidence type="ECO:0000313" key="7">
    <source>
        <dbReference type="Proteomes" id="UP000824123"/>
    </source>
</evidence>
<keyword evidence="2" id="KW-0813">Transport</keyword>
<keyword evidence="3 4" id="KW-0732">Signal</keyword>
<dbReference type="SUPFAM" id="SSF53850">
    <property type="entry name" value="Periplasmic binding protein-like II"/>
    <property type="match status" value="1"/>
</dbReference>
<dbReference type="PANTHER" id="PTHR30290">
    <property type="entry name" value="PERIPLASMIC BINDING COMPONENT OF ABC TRANSPORTER"/>
    <property type="match status" value="1"/>
</dbReference>
<comment type="similarity">
    <text evidence="1">Belongs to the bacterial solute-binding protein 5 family.</text>
</comment>
<feature type="chain" id="PRO_5039116652" evidence="4">
    <location>
        <begin position="21"/>
        <end position="517"/>
    </location>
</feature>
<dbReference type="GO" id="GO:1904680">
    <property type="term" value="F:peptide transmembrane transporter activity"/>
    <property type="evidence" value="ECO:0007669"/>
    <property type="project" value="TreeGrafter"/>
</dbReference>
<dbReference type="Proteomes" id="UP000824123">
    <property type="component" value="Unassembled WGS sequence"/>
</dbReference>
<reference evidence="6" key="2">
    <citation type="journal article" date="2021" name="PeerJ">
        <title>Extensive microbial diversity within the chicken gut microbiome revealed by metagenomics and culture.</title>
        <authorList>
            <person name="Gilroy R."/>
            <person name="Ravi A."/>
            <person name="Getino M."/>
            <person name="Pursley I."/>
            <person name="Horton D.L."/>
            <person name="Alikhan N.F."/>
            <person name="Baker D."/>
            <person name="Gharbi K."/>
            <person name="Hall N."/>
            <person name="Watson M."/>
            <person name="Adriaenssens E.M."/>
            <person name="Foster-Nyarko E."/>
            <person name="Jarju S."/>
            <person name="Secka A."/>
            <person name="Antonio M."/>
            <person name="Oren A."/>
            <person name="Chaudhuri R.R."/>
            <person name="La Ragione R."/>
            <person name="Hildebrand F."/>
            <person name="Pallen M.J."/>
        </authorList>
    </citation>
    <scope>NUCLEOTIDE SEQUENCE</scope>
    <source>
        <strain evidence="6">ChiSxjej2B14-8506</strain>
    </source>
</reference>
<dbReference type="AlphaFoldDB" id="A0A9D1LS31"/>
<dbReference type="Pfam" id="PF00496">
    <property type="entry name" value="SBP_bac_5"/>
    <property type="match status" value="1"/>
</dbReference>
<accession>A0A9D1LS31</accession>
<dbReference type="Gene3D" id="3.40.190.10">
    <property type="entry name" value="Periplasmic binding protein-like II"/>
    <property type="match status" value="1"/>
</dbReference>
<dbReference type="Gene3D" id="3.10.105.10">
    <property type="entry name" value="Dipeptide-binding Protein, Domain 3"/>
    <property type="match status" value="1"/>
</dbReference>
<organism evidence="6 7">
    <name type="scientific">Candidatus Fimadaptatus faecigallinarum</name>
    <dbReference type="NCBI Taxonomy" id="2840814"/>
    <lineage>
        <taxon>Bacteria</taxon>
        <taxon>Bacillati</taxon>
        <taxon>Bacillota</taxon>
        <taxon>Clostridia</taxon>
        <taxon>Eubacteriales</taxon>
        <taxon>Candidatus Fimadaptatus</taxon>
    </lineage>
</organism>
<feature type="signal peptide" evidence="4">
    <location>
        <begin position="1"/>
        <end position="20"/>
    </location>
</feature>
<dbReference type="GO" id="GO:0015833">
    <property type="term" value="P:peptide transport"/>
    <property type="evidence" value="ECO:0007669"/>
    <property type="project" value="TreeGrafter"/>
</dbReference>
<feature type="domain" description="Solute-binding protein family 5" evidence="5">
    <location>
        <begin position="74"/>
        <end position="435"/>
    </location>
</feature>
<evidence type="ECO:0000313" key="6">
    <source>
        <dbReference type="EMBL" id="HIU47035.1"/>
    </source>
</evidence>
<proteinExistence type="inferred from homology"/>
<dbReference type="InterPro" id="IPR030678">
    <property type="entry name" value="Peptide/Ni-bd"/>
</dbReference>
<dbReference type="GO" id="GO:0043190">
    <property type="term" value="C:ATP-binding cassette (ABC) transporter complex"/>
    <property type="evidence" value="ECO:0007669"/>
    <property type="project" value="InterPro"/>
</dbReference>
<dbReference type="GO" id="GO:0042597">
    <property type="term" value="C:periplasmic space"/>
    <property type="evidence" value="ECO:0007669"/>
    <property type="project" value="UniProtKB-ARBA"/>
</dbReference>